<proteinExistence type="predicted"/>
<dbReference type="GO" id="GO:0034453">
    <property type="term" value="P:microtubule anchoring"/>
    <property type="evidence" value="ECO:0007669"/>
    <property type="project" value="InterPro"/>
</dbReference>
<protein>
    <submittedName>
        <fullName evidence="2">Uncharacterized protein</fullName>
    </submittedName>
</protein>
<dbReference type="PANTHER" id="PTHR13958">
    <property type="entry name" value="CENTROSOME-ASSOCIATED PROTEIN 350"/>
    <property type="match status" value="1"/>
</dbReference>
<dbReference type="PANTHER" id="PTHR13958:SF3">
    <property type="entry name" value="CAP-GLY DOMAIN-CONTAINING PROTEIN-RELATED"/>
    <property type="match status" value="1"/>
</dbReference>
<keyword evidence="3" id="KW-1185">Reference proteome</keyword>
<feature type="region of interest" description="Disordered" evidence="1">
    <location>
        <begin position="354"/>
        <end position="375"/>
    </location>
</feature>
<gene>
    <name evidence="2" type="ORF">AAFF_G00010110</name>
</gene>
<feature type="compositionally biased region" description="Polar residues" evidence="1">
    <location>
        <begin position="142"/>
        <end position="161"/>
    </location>
</feature>
<feature type="compositionally biased region" description="Polar residues" evidence="1">
    <location>
        <begin position="289"/>
        <end position="299"/>
    </location>
</feature>
<feature type="compositionally biased region" description="Polar residues" evidence="1">
    <location>
        <begin position="308"/>
        <end position="321"/>
    </location>
</feature>
<feature type="region of interest" description="Disordered" evidence="1">
    <location>
        <begin position="289"/>
        <end position="337"/>
    </location>
</feature>
<dbReference type="Proteomes" id="UP001221898">
    <property type="component" value="Unassembled WGS sequence"/>
</dbReference>
<dbReference type="GO" id="GO:0005813">
    <property type="term" value="C:centrosome"/>
    <property type="evidence" value="ECO:0007669"/>
    <property type="project" value="InterPro"/>
</dbReference>
<feature type="region of interest" description="Disordered" evidence="1">
    <location>
        <begin position="141"/>
        <end position="161"/>
    </location>
</feature>
<feature type="region of interest" description="Disordered" evidence="1">
    <location>
        <begin position="521"/>
        <end position="566"/>
    </location>
</feature>
<evidence type="ECO:0000313" key="3">
    <source>
        <dbReference type="Proteomes" id="UP001221898"/>
    </source>
</evidence>
<accession>A0AAD7S708</accession>
<dbReference type="AlphaFoldDB" id="A0AAD7S708"/>
<evidence type="ECO:0000256" key="1">
    <source>
        <dbReference type="SAM" id="MobiDB-lite"/>
    </source>
</evidence>
<reference evidence="2" key="1">
    <citation type="journal article" date="2023" name="Science">
        <title>Genome structures resolve the early diversification of teleost fishes.</title>
        <authorList>
            <person name="Parey E."/>
            <person name="Louis A."/>
            <person name="Montfort J."/>
            <person name="Bouchez O."/>
            <person name="Roques C."/>
            <person name="Iampietro C."/>
            <person name="Lluch J."/>
            <person name="Castinel A."/>
            <person name="Donnadieu C."/>
            <person name="Desvignes T."/>
            <person name="Floi Bucao C."/>
            <person name="Jouanno E."/>
            <person name="Wen M."/>
            <person name="Mejri S."/>
            <person name="Dirks R."/>
            <person name="Jansen H."/>
            <person name="Henkel C."/>
            <person name="Chen W.J."/>
            <person name="Zahm M."/>
            <person name="Cabau C."/>
            <person name="Klopp C."/>
            <person name="Thompson A.W."/>
            <person name="Robinson-Rechavi M."/>
            <person name="Braasch I."/>
            <person name="Lecointre G."/>
            <person name="Bobe J."/>
            <person name="Postlethwait J.H."/>
            <person name="Berthelot C."/>
            <person name="Roest Crollius H."/>
            <person name="Guiguen Y."/>
        </authorList>
    </citation>
    <scope>NUCLEOTIDE SEQUENCE</scope>
    <source>
        <strain evidence="2">NC1722</strain>
    </source>
</reference>
<comment type="caution">
    <text evidence="2">The sequence shown here is derived from an EMBL/GenBank/DDBJ whole genome shotgun (WGS) entry which is preliminary data.</text>
</comment>
<dbReference type="InterPro" id="IPR028750">
    <property type="entry name" value="CEP350/CC187"/>
</dbReference>
<organism evidence="2 3">
    <name type="scientific">Aldrovandia affinis</name>
    <dbReference type="NCBI Taxonomy" id="143900"/>
    <lineage>
        <taxon>Eukaryota</taxon>
        <taxon>Metazoa</taxon>
        <taxon>Chordata</taxon>
        <taxon>Craniata</taxon>
        <taxon>Vertebrata</taxon>
        <taxon>Euteleostomi</taxon>
        <taxon>Actinopterygii</taxon>
        <taxon>Neopterygii</taxon>
        <taxon>Teleostei</taxon>
        <taxon>Notacanthiformes</taxon>
        <taxon>Halosauridae</taxon>
        <taxon>Aldrovandia</taxon>
    </lineage>
</organism>
<feature type="compositionally biased region" description="Basic and acidic residues" evidence="1">
    <location>
        <begin position="415"/>
        <end position="439"/>
    </location>
</feature>
<sequence length="566" mass="62822">MESRVQRVEALRQAAAALGTRLEEEAARLGVAAGLTLNPTPGLTGPTMGPESTFISEDLPTTWEHSESPAEVGGTENRATSATAENEYAMDSGVVVQGSAVTAMRANEPLLIAQGPQTPIERPHTTHDAAEQLLPLLEGRVTPQSQHSDSSDNTESTSKWSELSGFFGGPELLSRLSLAISQHSLREEELRARQHSALCRLREEALWEKTQAELAWLEHRRRCLRTGEKGALADITIKQEEVVNRMRKEQAEIRHWQNLYRCGRQQRKLLLQHQREVVEIRRSAAQLMQDLQGQETAPQSKGWAEPRGTQSSPGEGQSQCMDSPEDMPPCFRDPPVTVQQGDKRYHALRPVCGSSPLASHRPHCPRKGPEYQEQDVSETRGSDLCLGCGWTCLTVQRGQASVSLSQSVPKTPWDPVRDRAEESQPGRWRSDLLLEHKGVSQDSQSVGQERNRPTAQPAATADMEARVEHSVQRVSGKKTPEASRQHAEGTFFSKTDASLRRLLSSEDVWTWGRRRATPAVMAPVEQDEVDRSEYPSSSSGYPQKGQPQPERVYTLRGGAGVRKMRI</sequence>
<evidence type="ECO:0000313" key="2">
    <source>
        <dbReference type="EMBL" id="KAJ8397157.1"/>
    </source>
</evidence>
<dbReference type="EMBL" id="JAINUG010000100">
    <property type="protein sequence ID" value="KAJ8397157.1"/>
    <property type="molecule type" value="Genomic_DNA"/>
</dbReference>
<dbReference type="GO" id="GO:0008017">
    <property type="term" value="F:microtubule binding"/>
    <property type="evidence" value="ECO:0007669"/>
    <property type="project" value="InterPro"/>
</dbReference>
<name>A0AAD7S708_9TELE</name>
<feature type="region of interest" description="Disordered" evidence="1">
    <location>
        <begin position="401"/>
        <end position="464"/>
    </location>
</feature>